<name>A0ABC8ARB0_9NOCA</name>
<reference evidence="2 3" key="1">
    <citation type="submission" date="2016-10" db="EMBL/GenBank/DDBJ databases">
        <title>Genome sequence of Nocardia seriolae strain EM150506, isolated from Anguila japonica.</title>
        <authorList>
            <person name="Han H.-J."/>
        </authorList>
    </citation>
    <scope>NUCLEOTIDE SEQUENCE [LARGE SCALE GENOMIC DNA]</scope>
    <source>
        <strain evidence="2 3">EM150506</strain>
    </source>
</reference>
<dbReference type="EMBL" id="CP017839">
    <property type="protein sequence ID" value="APA96662.1"/>
    <property type="molecule type" value="Genomic_DNA"/>
</dbReference>
<feature type="region of interest" description="Disordered" evidence="1">
    <location>
        <begin position="1"/>
        <end position="25"/>
    </location>
</feature>
<dbReference type="AlphaFoldDB" id="A0ABC8ARB0"/>
<organism evidence="2 3">
    <name type="scientific">Nocardia seriolae</name>
    <dbReference type="NCBI Taxonomy" id="37332"/>
    <lineage>
        <taxon>Bacteria</taxon>
        <taxon>Bacillati</taxon>
        <taxon>Actinomycetota</taxon>
        <taxon>Actinomycetes</taxon>
        <taxon>Mycobacteriales</taxon>
        <taxon>Nocardiaceae</taxon>
        <taxon>Nocardia</taxon>
    </lineage>
</organism>
<gene>
    <name evidence="2" type="ORF">NS506_02600</name>
</gene>
<dbReference type="Proteomes" id="UP000180166">
    <property type="component" value="Chromosome"/>
</dbReference>
<evidence type="ECO:0000256" key="1">
    <source>
        <dbReference type="SAM" id="MobiDB-lite"/>
    </source>
</evidence>
<sequence>MNRQAAGSHIAPEVGPDADPLTGQRRTVIPCCDALP</sequence>
<evidence type="ECO:0000313" key="2">
    <source>
        <dbReference type="EMBL" id="APA96662.1"/>
    </source>
</evidence>
<proteinExistence type="predicted"/>
<dbReference type="KEGG" id="nsr:NS506_02600"/>
<protein>
    <submittedName>
        <fullName evidence="2">Uncharacterized protein</fullName>
    </submittedName>
</protein>
<accession>A0ABC8ARB0</accession>
<evidence type="ECO:0000313" key="3">
    <source>
        <dbReference type="Proteomes" id="UP000180166"/>
    </source>
</evidence>